<dbReference type="Gene3D" id="2.30.110.50">
    <property type="match status" value="1"/>
</dbReference>
<dbReference type="Gene3D" id="3.55.50.10">
    <property type="entry name" value="Baseplate protein-like domains"/>
    <property type="match status" value="1"/>
</dbReference>
<keyword evidence="3" id="KW-0964">Secreted</keyword>
<evidence type="ECO:0000259" key="7">
    <source>
        <dbReference type="Pfam" id="PF22178"/>
    </source>
</evidence>
<evidence type="ECO:0000313" key="8">
    <source>
        <dbReference type="EMBL" id="KYF81872.1"/>
    </source>
</evidence>
<dbReference type="SUPFAM" id="SSF69279">
    <property type="entry name" value="Phage tail proteins"/>
    <property type="match status" value="2"/>
</dbReference>
<dbReference type="InterPro" id="IPR017847">
    <property type="entry name" value="T6SS_RhsGE_Vgr_subset"/>
</dbReference>
<dbReference type="SUPFAM" id="SSF47090">
    <property type="entry name" value="PGBD-like"/>
    <property type="match status" value="1"/>
</dbReference>
<gene>
    <name evidence="8" type="ORF">BE17_36705</name>
</gene>
<dbReference type="Pfam" id="PF05954">
    <property type="entry name" value="Phage_GPD"/>
    <property type="match status" value="1"/>
</dbReference>
<dbReference type="EMBL" id="JEMB01002336">
    <property type="protein sequence ID" value="KYF81872.1"/>
    <property type="molecule type" value="Genomic_DNA"/>
</dbReference>
<dbReference type="GO" id="GO:0005576">
    <property type="term" value="C:extracellular region"/>
    <property type="evidence" value="ECO:0007669"/>
    <property type="project" value="UniProtKB-SubCell"/>
</dbReference>
<dbReference type="InterPro" id="IPR050708">
    <property type="entry name" value="T6SS_VgrG/RHS"/>
</dbReference>
<comment type="subcellular location">
    <subcellularLocation>
        <location evidence="1">Secreted</location>
    </subcellularLocation>
</comment>
<feature type="domain" description="Gp5/Type VI secretion system Vgr C-terminal trimerisation" evidence="7">
    <location>
        <begin position="478"/>
        <end position="585"/>
    </location>
</feature>
<feature type="compositionally biased region" description="Polar residues" evidence="4">
    <location>
        <begin position="473"/>
        <end position="486"/>
    </location>
</feature>
<dbReference type="InterPro" id="IPR006531">
    <property type="entry name" value="Gp5/Vgr_OB"/>
</dbReference>
<dbReference type="NCBIfam" id="TIGR01646">
    <property type="entry name" value="vgr_GE"/>
    <property type="match status" value="1"/>
</dbReference>
<dbReference type="SUPFAM" id="SSF69255">
    <property type="entry name" value="gp5 N-terminal domain-like"/>
    <property type="match status" value="1"/>
</dbReference>
<dbReference type="Gene3D" id="2.40.50.230">
    <property type="entry name" value="Gp5 N-terminal domain"/>
    <property type="match status" value="1"/>
</dbReference>
<dbReference type="Pfam" id="PF22178">
    <property type="entry name" value="Gp5_trimer_C"/>
    <property type="match status" value="1"/>
</dbReference>
<evidence type="ECO:0008006" key="10">
    <source>
        <dbReference type="Google" id="ProtNLM"/>
    </source>
</evidence>
<dbReference type="InterPro" id="IPR054030">
    <property type="entry name" value="Gp5_Vgr_C"/>
</dbReference>
<evidence type="ECO:0000259" key="6">
    <source>
        <dbReference type="Pfam" id="PF04717"/>
    </source>
</evidence>
<dbReference type="InterPro" id="IPR002477">
    <property type="entry name" value="Peptidoglycan-bd-like"/>
</dbReference>
<evidence type="ECO:0000256" key="4">
    <source>
        <dbReference type="SAM" id="MobiDB-lite"/>
    </source>
</evidence>
<dbReference type="PANTHER" id="PTHR32305">
    <property type="match status" value="1"/>
</dbReference>
<evidence type="ECO:0000259" key="5">
    <source>
        <dbReference type="Pfam" id="PF01471"/>
    </source>
</evidence>
<comment type="similarity">
    <text evidence="2">Belongs to the VgrG protein family.</text>
</comment>
<dbReference type="Pfam" id="PF04717">
    <property type="entry name" value="Phage_base_V"/>
    <property type="match status" value="1"/>
</dbReference>
<feature type="region of interest" description="Disordered" evidence="4">
    <location>
        <begin position="472"/>
        <end position="499"/>
    </location>
</feature>
<dbReference type="SUPFAM" id="SSF69349">
    <property type="entry name" value="Phage fibre proteins"/>
    <property type="match status" value="1"/>
</dbReference>
<comment type="caution">
    <text evidence="8">The sequence shown here is derived from an EMBL/GenBank/DDBJ whole genome shotgun (WGS) entry which is preliminary data.</text>
</comment>
<evidence type="ECO:0000256" key="2">
    <source>
        <dbReference type="ARBA" id="ARBA00005558"/>
    </source>
</evidence>
<proteinExistence type="inferred from homology"/>
<name>A0A150RNN9_SORCE</name>
<organism evidence="8 9">
    <name type="scientific">Sorangium cellulosum</name>
    <name type="common">Polyangium cellulosum</name>
    <dbReference type="NCBI Taxonomy" id="56"/>
    <lineage>
        <taxon>Bacteria</taxon>
        <taxon>Pseudomonadati</taxon>
        <taxon>Myxococcota</taxon>
        <taxon>Polyangia</taxon>
        <taxon>Polyangiales</taxon>
        <taxon>Polyangiaceae</taxon>
        <taxon>Sorangium</taxon>
    </lineage>
</organism>
<sequence>MSTEVRHPSVFELRAGALAAQDLTVLAFRGRESISRGYRVDIDVAAPVADPAAFESQILEQPLRLALEGEGAPLRVIHGVCTRVTWRAALDDGRSVYRLRLASRLSLLGKRRASRVFQDRTVDAIVALVLDEWRVPRRFALVRASPKRAYCVQYRETDRDFVTRLLAEEGLFYYFEHDPGEGAETMVIGDDASIYPPIAGPPRLVHRSAPAGLGALTPGEDHVQRFVAGRSVRPTSAVLRDYDFERPLFHPSSSARTAQRAGGAEDGRYEHYEHHGDYEEADVARDDAAIRLEQLRRRAVVARGETTCRRLVPGHRFSLEAHDVAAYGRGWVVTRVDHDGEAPQVAGASPTYRARFACAPDTVCVRPRPAPRRIQQVVETATVVGPPGEEVHTDAFGRIKVQFHWDREGQGNDRSSCWIRHAELWAGRGFGTQFVPRVGMEVVVTFLGGDVDRPLVTGCVANAVNRAPFQLPDASTRSGVKTRSSPNGGGHNELSFEDRKGSELVHLRAERELDVRVGTDQRVGVGNDRSVMVAGRDALDTGDRLTKVRRDDDLEVEGRRSARVFGESEEHVVGNRALRVDGMDATSLLGGSVLTVEGPSILRVTGEYSVDVGTGDDAGVAQINVSGALVLGGSRSLRLVTQGSLTLSAGESSIEIDPEGIRITAGKVEIAGAQRLSLSGKGPTLSLGEEAEIAAGQVRILSSDAALELGEDASLWGRLVKLNCSRDEPPPGGGDDEPRTKPFKVQLTDEELEPYGGKRYQLVAEGRRFEGETDVDGGIAVDIPETTQLVEITMWPGKYPTGPKKKWIVRVAALPEATTVEGALRRLKNLGYYEGAIKDDPPADEGFRAALSWFQKDHEVGETGELDAKTASELARVHGG</sequence>
<dbReference type="Gene3D" id="1.10.101.10">
    <property type="entry name" value="PGBD-like superfamily/PGBD"/>
    <property type="match status" value="1"/>
</dbReference>
<feature type="domain" description="Peptidoglycan binding-like" evidence="5">
    <location>
        <begin position="825"/>
        <end position="872"/>
    </location>
</feature>
<evidence type="ECO:0000256" key="1">
    <source>
        <dbReference type="ARBA" id="ARBA00004613"/>
    </source>
</evidence>
<protein>
    <recommendedName>
        <fullName evidence="10">Gp5/Type VI secretion system Vgr protein OB-fold domain-containing protein</fullName>
    </recommendedName>
</protein>
<evidence type="ECO:0000313" key="9">
    <source>
        <dbReference type="Proteomes" id="UP000075635"/>
    </source>
</evidence>
<dbReference type="AlphaFoldDB" id="A0A150RNN9"/>
<dbReference type="InterPro" id="IPR036365">
    <property type="entry name" value="PGBD-like_sf"/>
</dbReference>
<dbReference type="Gene3D" id="4.10.220.110">
    <property type="match status" value="1"/>
</dbReference>
<accession>A0A150RNN9</accession>
<dbReference type="InterPro" id="IPR006533">
    <property type="entry name" value="T6SS_Vgr_RhsGE"/>
</dbReference>
<dbReference type="InterPro" id="IPR036366">
    <property type="entry name" value="PGBDSf"/>
</dbReference>
<reference evidence="8 9" key="1">
    <citation type="submission" date="2014-02" db="EMBL/GenBank/DDBJ databases">
        <title>The small core and large imbalanced accessory genome model reveals a collaborative survival strategy of Sorangium cellulosum strains in nature.</title>
        <authorList>
            <person name="Han K."/>
            <person name="Peng R."/>
            <person name="Blom J."/>
            <person name="Li Y.-Z."/>
        </authorList>
    </citation>
    <scope>NUCLEOTIDE SEQUENCE [LARGE SCALE GENOMIC DNA]</scope>
    <source>
        <strain evidence="8 9">So0011-07</strain>
    </source>
</reference>
<dbReference type="NCBIfam" id="TIGR03361">
    <property type="entry name" value="VI_Rhs_Vgr"/>
    <property type="match status" value="1"/>
</dbReference>
<dbReference type="Proteomes" id="UP000075635">
    <property type="component" value="Unassembled WGS sequence"/>
</dbReference>
<dbReference type="PANTHER" id="PTHR32305:SF15">
    <property type="entry name" value="PROTEIN RHSA-RELATED"/>
    <property type="match status" value="1"/>
</dbReference>
<dbReference type="Pfam" id="PF01471">
    <property type="entry name" value="PG_binding_1"/>
    <property type="match status" value="1"/>
</dbReference>
<evidence type="ECO:0000256" key="3">
    <source>
        <dbReference type="ARBA" id="ARBA00022525"/>
    </source>
</evidence>
<feature type="domain" description="Gp5/Type VI secretion system Vgr protein OB-fold" evidence="6">
    <location>
        <begin position="393"/>
        <end position="460"/>
    </location>
</feature>
<dbReference type="InterPro" id="IPR037026">
    <property type="entry name" value="Vgr_OB-fold_dom_sf"/>
</dbReference>